<evidence type="ECO:0000256" key="1">
    <source>
        <dbReference type="ARBA" id="ARBA00007277"/>
    </source>
</evidence>
<evidence type="ECO:0000259" key="8">
    <source>
        <dbReference type="PROSITE" id="PS51704"/>
    </source>
</evidence>
<dbReference type="Gene3D" id="3.20.20.190">
    <property type="entry name" value="Phosphatidylinositol (PI) phosphodiesterase"/>
    <property type="match status" value="1"/>
</dbReference>
<dbReference type="GO" id="GO:0008889">
    <property type="term" value="F:glycerophosphodiester phosphodiesterase activity"/>
    <property type="evidence" value="ECO:0007669"/>
    <property type="project" value="UniProtKB-EC"/>
</dbReference>
<keyword evidence="5" id="KW-0378">Hydrolase</keyword>
<sequence length="331" mass="37967">MLVLLLFMHFCTSRKSPARYFYNGNRPLVIAHRGACGYIPEHTLQAYETAAYMGADFIEPDLVPTKDFKLVVNHESLLDQTTNVNEMPQFSYLQTTKSIPTYEGILTQTGWFSEDFSLDQIKQLKAKQRIRTRPQGMNLYFGKLTIEEVLDWVIGVNKIRLIEGTPLLGVYIELKDSAYFNSLGFNVEDMLLDVLKDRKIDSIEGASMICPIILQSFELQSLITLGNKTDLPLVYLLEEGYILHNISYYANFVDGVGPGFNLIFDEKCSLTDFVDIAHENNLAVHMWVVKKDKPFCGFEQEETYKKILDSHVDGVFDEFPDLSIYYFTHII</sequence>
<dbReference type="AlphaFoldDB" id="A0A1R2CKP5"/>
<comment type="catalytic activity">
    <reaction evidence="6">
        <text>a sn-glycero-3-phosphodiester + H2O = an alcohol + sn-glycerol 3-phosphate + H(+)</text>
        <dbReference type="Rhea" id="RHEA:12969"/>
        <dbReference type="ChEBI" id="CHEBI:15377"/>
        <dbReference type="ChEBI" id="CHEBI:15378"/>
        <dbReference type="ChEBI" id="CHEBI:30879"/>
        <dbReference type="ChEBI" id="CHEBI:57597"/>
        <dbReference type="ChEBI" id="CHEBI:83408"/>
        <dbReference type="EC" id="3.1.4.46"/>
    </reaction>
</comment>
<accession>A0A1R2CKP5</accession>
<evidence type="ECO:0000313" key="9">
    <source>
        <dbReference type="EMBL" id="OMJ89536.1"/>
    </source>
</evidence>
<evidence type="ECO:0000256" key="6">
    <source>
        <dbReference type="ARBA" id="ARBA00047512"/>
    </source>
</evidence>
<dbReference type="PANTHER" id="PTHR43620:SF7">
    <property type="entry name" value="GLYCEROPHOSPHODIESTER PHOSPHODIESTERASE GDPD5-RELATED"/>
    <property type="match status" value="1"/>
</dbReference>
<comment type="caution">
    <text evidence="9">The sequence shown here is derived from an EMBL/GenBank/DDBJ whole genome shotgun (WGS) entry which is preliminary data.</text>
</comment>
<keyword evidence="10" id="KW-1185">Reference proteome</keyword>
<dbReference type="PANTHER" id="PTHR43620">
    <property type="entry name" value="GLYCEROPHOSPHORYL DIESTER PHOSPHODIESTERASE"/>
    <property type="match status" value="1"/>
</dbReference>
<evidence type="ECO:0000256" key="7">
    <source>
        <dbReference type="SAM" id="SignalP"/>
    </source>
</evidence>
<organism evidence="9 10">
    <name type="scientific">Stentor coeruleus</name>
    <dbReference type="NCBI Taxonomy" id="5963"/>
    <lineage>
        <taxon>Eukaryota</taxon>
        <taxon>Sar</taxon>
        <taxon>Alveolata</taxon>
        <taxon>Ciliophora</taxon>
        <taxon>Postciliodesmatophora</taxon>
        <taxon>Heterotrichea</taxon>
        <taxon>Heterotrichida</taxon>
        <taxon>Stentoridae</taxon>
        <taxon>Stentor</taxon>
    </lineage>
</organism>
<dbReference type="EC" id="3.1.4.46" evidence="2"/>
<dbReference type="SUPFAM" id="SSF51695">
    <property type="entry name" value="PLC-like phosphodiesterases"/>
    <property type="match status" value="1"/>
</dbReference>
<dbReference type="InterPro" id="IPR017946">
    <property type="entry name" value="PLC-like_Pdiesterase_TIM-brl"/>
</dbReference>
<dbReference type="EMBL" id="MPUH01000124">
    <property type="protein sequence ID" value="OMJ89536.1"/>
    <property type="molecule type" value="Genomic_DNA"/>
</dbReference>
<proteinExistence type="inferred from homology"/>
<name>A0A1R2CKP5_9CILI</name>
<feature type="chain" id="PRO_5012232694" description="glycerophosphodiester phosphodiesterase" evidence="7">
    <location>
        <begin position="19"/>
        <end position="331"/>
    </location>
</feature>
<protein>
    <recommendedName>
        <fullName evidence="2">glycerophosphodiester phosphodiesterase</fullName>
        <ecNumber evidence="2">3.1.4.46</ecNumber>
    </recommendedName>
</protein>
<evidence type="ECO:0000256" key="5">
    <source>
        <dbReference type="ARBA" id="ARBA00022801"/>
    </source>
</evidence>
<dbReference type="InterPro" id="IPR030395">
    <property type="entry name" value="GP_PDE_dom"/>
</dbReference>
<dbReference type="Pfam" id="PF03009">
    <property type="entry name" value="GDPD"/>
    <property type="match status" value="1"/>
</dbReference>
<dbReference type="OrthoDB" id="1058301at2759"/>
<evidence type="ECO:0000256" key="4">
    <source>
        <dbReference type="ARBA" id="ARBA00022798"/>
    </source>
</evidence>
<dbReference type="PROSITE" id="PS51704">
    <property type="entry name" value="GP_PDE"/>
    <property type="match status" value="1"/>
</dbReference>
<evidence type="ECO:0000256" key="2">
    <source>
        <dbReference type="ARBA" id="ARBA00012247"/>
    </source>
</evidence>
<reference evidence="9 10" key="1">
    <citation type="submission" date="2016-11" db="EMBL/GenBank/DDBJ databases">
        <title>The macronuclear genome of Stentor coeruleus: a giant cell with tiny introns.</title>
        <authorList>
            <person name="Slabodnick M."/>
            <person name="Ruby J.G."/>
            <person name="Reiff S.B."/>
            <person name="Swart E.C."/>
            <person name="Gosai S."/>
            <person name="Prabakaran S."/>
            <person name="Witkowska E."/>
            <person name="Larue G.E."/>
            <person name="Fisher S."/>
            <person name="Freeman R.M."/>
            <person name="Gunawardena J."/>
            <person name="Chu W."/>
            <person name="Stover N.A."/>
            <person name="Gregory B.D."/>
            <person name="Nowacki M."/>
            <person name="Derisi J."/>
            <person name="Roy S.W."/>
            <person name="Marshall W.F."/>
            <person name="Sood P."/>
        </authorList>
    </citation>
    <scope>NUCLEOTIDE SEQUENCE [LARGE SCALE GENOMIC DNA]</scope>
    <source>
        <strain evidence="9">WM001</strain>
    </source>
</reference>
<feature type="domain" description="GP-PDE" evidence="8">
    <location>
        <begin position="27"/>
        <end position="327"/>
    </location>
</feature>
<gene>
    <name evidence="9" type="ORF">SteCoe_8341</name>
</gene>
<evidence type="ECO:0000256" key="3">
    <source>
        <dbReference type="ARBA" id="ARBA00022729"/>
    </source>
</evidence>
<dbReference type="GO" id="GO:0006071">
    <property type="term" value="P:glycerol metabolic process"/>
    <property type="evidence" value="ECO:0007669"/>
    <property type="project" value="UniProtKB-KW"/>
</dbReference>
<dbReference type="GO" id="GO:0006629">
    <property type="term" value="P:lipid metabolic process"/>
    <property type="evidence" value="ECO:0007669"/>
    <property type="project" value="InterPro"/>
</dbReference>
<evidence type="ECO:0000313" key="10">
    <source>
        <dbReference type="Proteomes" id="UP000187209"/>
    </source>
</evidence>
<comment type="similarity">
    <text evidence="1">Belongs to the glycerophosphoryl diester phosphodiesterase family.</text>
</comment>
<keyword evidence="3 7" id="KW-0732">Signal</keyword>
<feature type="signal peptide" evidence="7">
    <location>
        <begin position="1"/>
        <end position="18"/>
    </location>
</feature>
<dbReference type="Proteomes" id="UP000187209">
    <property type="component" value="Unassembled WGS sequence"/>
</dbReference>
<keyword evidence="4" id="KW-0319">Glycerol metabolism</keyword>